<reference evidence="1" key="1">
    <citation type="submission" date="2021-03" db="EMBL/GenBank/DDBJ databases">
        <title>Molecular epidemiology and mechanisms of colistin and carbapenem resistance in Enterobacteriaceae from clinical isolates, the environment and porcine samples in Pretoria, South Africa.</title>
        <authorList>
            <person name="Bogoshi D."/>
            <person name="Mbelle N.M."/>
            <person name="Naidoo V."/>
            <person name="Osei Sekyere J."/>
        </authorList>
    </citation>
    <scope>NUCLEOTIDE SEQUENCE</scope>
    <source>
        <strain evidence="1">ESB009</strain>
    </source>
</reference>
<sequence length="53" mass="6689">MVKRTYQPNKRKHSKVWFQKTHEHKNGRKVARRRRKGQYYQHKITDSSVVFWF</sequence>
<proteinExistence type="predicted"/>
<protein>
    <submittedName>
        <fullName evidence="1">50S ribosomal protein L34</fullName>
    </submittedName>
</protein>
<accession>A0A939NIT4</accession>
<keyword evidence="1" id="KW-0689">Ribosomal protein</keyword>
<dbReference type="AlphaFoldDB" id="A0A939NIT4"/>
<comment type="caution">
    <text evidence="1">The sequence shown here is derived from an EMBL/GenBank/DDBJ whole genome shotgun (WGS) entry which is preliminary data.</text>
</comment>
<gene>
    <name evidence="1" type="ORF">J4710_06150</name>
</gene>
<keyword evidence="1" id="KW-0687">Ribonucleoprotein</keyword>
<dbReference type="GO" id="GO:0005840">
    <property type="term" value="C:ribosome"/>
    <property type="evidence" value="ECO:0007669"/>
    <property type="project" value="UniProtKB-KW"/>
</dbReference>
<name>A0A939NIT4_STAXY</name>
<dbReference type="EMBL" id="JAGETT010000031">
    <property type="protein sequence ID" value="MBO1919923.1"/>
    <property type="molecule type" value="Genomic_DNA"/>
</dbReference>
<organism evidence="1">
    <name type="scientific">Staphylococcus xylosus</name>
    <dbReference type="NCBI Taxonomy" id="1288"/>
    <lineage>
        <taxon>Bacteria</taxon>
        <taxon>Bacillati</taxon>
        <taxon>Bacillota</taxon>
        <taxon>Bacilli</taxon>
        <taxon>Bacillales</taxon>
        <taxon>Staphylococcaceae</taxon>
        <taxon>Staphylococcus</taxon>
    </lineage>
</organism>
<evidence type="ECO:0000313" key="1">
    <source>
        <dbReference type="EMBL" id="MBO1919923.1"/>
    </source>
</evidence>